<feature type="region of interest" description="Disordered" evidence="5">
    <location>
        <begin position="570"/>
        <end position="593"/>
    </location>
</feature>
<feature type="transmembrane region" description="Helical" evidence="6">
    <location>
        <begin position="122"/>
        <end position="148"/>
    </location>
</feature>
<feature type="transmembrane region" description="Helical" evidence="6">
    <location>
        <begin position="55"/>
        <end position="73"/>
    </location>
</feature>
<dbReference type="CDD" id="cd17502">
    <property type="entry name" value="MFS_Azr1_MDR_like"/>
    <property type="match status" value="1"/>
</dbReference>
<dbReference type="InterPro" id="IPR036259">
    <property type="entry name" value="MFS_trans_sf"/>
</dbReference>
<evidence type="ECO:0000256" key="2">
    <source>
        <dbReference type="ARBA" id="ARBA00022692"/>
    </source>
</evidence>
<gene>
    <name evidence="8" type="ORF">B0T22DRAFT_387436</name>
</gene>
<feature type="domain" description="Major facilitator superfamily (MFS) profile" evidence="7">
    <location>
        <begin position="58"/>
        <end position="522"/>
    </location>
</feature>
<feature type="transmembrane region" description="Helical" evidence="6">
    <location>
        <begin position="362"/>
        <end position="381"/>
    </location>
</feature>
<feature type="compositionally biased region" description="Basic and acidic residues" evidence="5">
    <location>
        <begin position="579"/>
        <end position="593"/>
    </location>
</feature>
<feature type="transmembrane region" description="Helical" evidence="6">
    <location>
        <begin position="456"/>
        <end position="479"/>
    </location>
</feature>
<feature type="transmembrane region" description="Helical" evidence="6">
    <location>
        <begin position="328"/>
        <end position="350"/>
    </location>
</feature>
<dbReference type="GO" id="GO:0005886">
    <property type="term" value="C:plasma membrane"/>
    <property type="evidence" value="ECO:0007669"/>
    <property type="project" value="TreeGrafter"/>
</dbReference>
<comment type="subcellular location">
    <subcellularLocation>
        <location evidence="1">Membrane</location>
        <topology evidence="1">Multi-pass membrane protein</topology>
    </subcellularLocation>
</comment>
<feature type="transmembrane region" description="Helical" evidence="6">
    <location>
        <begin position="93"/>
        <end position="110"/>
    </location>
</feature>
<reference evidence="8" key="2">
    <citation type="submission" date="2023-06" db="EMBL/GenBank/DDBJ databases">
        <authorList>
            <consortium name="Lawrence Berkeley National Laboratory"/>
            <person name="Haridas S."/>
            <person name="Hensen N."/>
            <person name="Bonometti L."/>
            <person name="Westerberg I."/>
            <person name="Brannstrom I.O."/>
            <person name="Guillou S."/>
            <person name="Cros-Aarteil S."/>
            <person name="Calhoun S."/>
            <person name="Kuo A."/>
            <person name="Mondo S."/>
            <person name="Pangilinan J."/>
            <person name="Riley R."/>
            <person name="Labutti K."/>
            <person name="Andreopoulos B."/>
            <person name="Lipzen A."/>
            <person name="Chen C."/>
            <person name="Yanf M."/>
            <person name="Daum C."/>
            <person name="Ng V."/>
            <person name="Clum A."/>
            <person name="Steindorff A."/>
            <person name="Ohm R."/>
            <person name="Martin F."/>
            <person name="Silar P."/>
            <person name="Natvig D."/>
            <person name="Lalanne C."/>
            <person name="Gautier V."/>
            <person name="Ament-Velasquez S.L."/>
            <person name="Kruys A."/>
            <person name="Hutchinson M.I."/>
            <person name="Powell A.J."/>
            <person name="Barry K."/>
            <person name="Miller A.N."/>
            <person name="Grigoriev I.V."/>
            <person name="Debuchy R."/>
            <person name="Gladieux P."/>
            <person name="Thoren M.H."/>
            <person name="Johannesson H."/>
        </authorList>
    </citation>
    <scope>NUCLEOTIDE SEQUENCE</scope>
    <source>
        <strain evidence="8">CBS 314.62</strain>
    </source>
</reference>
<proteinExistence type="predicted"/>
<comment type="caution">
    <text evidence="8">The sequence shown here is derived from an EMBL/GenBank/DDBJ whole genome shotgun (WGS) entry which is preliminary data.</text>
</comment>
<dbReference type="GO" id="GO:0022857">
    <property type="term" value="F:transmembrane transporter activity"/>
    <property type="evidence" value="ECO:0007669"/>
    <property type="project" value="InterPro"/>
</dbReference>
<dbReference type="PANTHER" id="PTHR23501:SF155">
    <property type="entry name" value="EFFLUX PUMP AFOB"/>
    <property type="match status" value="1"/>
</dbReference>
<evidence type="ECO:0000256" key="1">
    <source>
        <dbReference type="ARBA" id="ARBA00004141"/>
    </source>
</evidence>
<feature type="transmembrane region" description="Helical" evidence="6">
    <location>
        <begin position="388"/>
        <end position="410"/>
    </location>
</feature>
<keyword evidence="3 6" id="KW-1133">Transmembrane helix</keyword>
<dbReference type="PROSITE" id="PS50850">
    <property type="entry name" value="MFS"/>
    <property type="match status" value="1"/>
</dbReference>
<dbReference type="InterPro" id="IPR011701">
    <property type="entry name" value="MFS"/>
</dbReference>
<sequence>MAETASGGVLARGGGDEDDQKKYDAEAERRSISSGNQVEVDYAEYKHEYPEGFRLTLILTAVVLAYLLVYLDLAIMSTATPSITSEFDSLIDIGWYGGAYQLASAAFQPLSGRIYTYFSIKAITYLQWCFLIFFLIFELGSALCGAAQSSVMFIVGRAIAGLGSSGIVTGALSTIAAALPTRRQPLFMGVNMGLGQLGLACGPIIGGAFSTNVSWRWCFYINLPLGAIVGGCLLFQDVPEPKLKPPVREVFATAIKSLDLTGFALVCPAAIMFFMGLQFGGNQHPWDSSVVIGLLVGAAVTFAVFLLWEHRQGDGAMVPFAMLKHRVIWSAAMTLFFLFSSILLADYYLAIFFQAVRDDSPLMSGVHMLPTTLGLVAFTMISGSMVEVLGYYLPWIFLGGTLTTIGYGLLSTLSPTTPVGAWIGFQVLYGIGSGCAAAGPYIAVQNLVPPAQIPTAMSIIIFTQNIGAATSLIAANAIFSNSLRHELQQRIVAIGVSPDDIVGAGVRSIRQLVSGPALDATLDAYCKAIDVVMYLGIAVSACILPFAWGLGWKDVRKVKELNAIVADKPPAELASSRDSAGEKVERGDDQIES</sequence>
<feature type="region of interest" description="Disordered" evidence="5">
    <location>
        <begin position="1"/>
        <end position="30"/>
    </location>
</feature>
<accession>A0AAE0X023</accession>
<dbReference type="Proteomes" id="UP001270362">
    <property type="component" value="Unassembled WGS sequence"/>
</dbReference>
<feature type="transmembrane region" description="Helical" evidence="6">
    <location>
        <begin position="257"/>
        <end position="277"/>
    </location>
</feature>
<keyword evidence="9" id="KW-1185">Reference proteome</keyword>
<feature type="transmembrane region" description="Helical" evidence="6">
    <location>
        <begin position="214"/>
        <end position="236"/>
    </location>
</feature>
<evidence type="ECO:0000313" key="9">
    <source>
        <dbReference type="Proteomes" id="UP001270362"/>
    </source>
</evidence>
<feature type="compositionally biased region" description="Basic and acidic residues" evidence="5">
    <location>
        <begin position="19"/>
        <end position="30"/>
    </location>
</feature>
<organism evidence="8 9">
    <name type="scientific">Podospora appendiculata</name>
    <dbReference type="NCBI Taxonomy" id="314037"/>
    <lineage>
        <taxon>Eukaryota</taxon>
        <taxon>Fungi</taxon>
        <taxon>Dikarya</taxon>
        <taxon>Ascomycota</taxon>
        <taxon>Pezizomycotina</taxon>
        <taxon>Sordariomycetes</taxon>
        <taxon>Sordariomycetidae</taxon>
        <taxon>Sordariales</taxon>
        <taxon>Podosporaceae</taxon>
        <taxon>Podospora</taxon>
    </lineage>
</organism>
<keyword evidence="2 6" id="KW-0812">Transmembrane</keyword>
<dbReference type="SUPFAM" id="SSF103473">
    <property type="entry name" value="MFS general substrate transporter"/>
    <property type="match status" value="1"/>
</dbReference>
<feature type="transmembrane region" description="Helical" evidence="6">
    <location>
        <begin position="154"/>
        <end position="179"/>
    </location>
</feature>
<evidence type="ECO:0000256" key="4">
    <source>
        <dbReference type="ARBA" id="ARBA00023136"/>
    </source>
</evidence>
<dbReference type="PANTHER" id="PTHR23501">
    <property type="entry name" value="MAJOR FACILITATOR SUPERFAMILY"/>
    <property type="match status" value="1"/>
</dbReference>
<feature type="transmembrane region" description="Helical" evidence="6">
    <location>
        <begin position="531"/>
        <end position="552"/>
    </location>
</feature>
<evidence type="ECO:0000256" key="6">
    <source>
        <dbReference type="SAM" id="Phobius"/>
    </source>
</evidence>
<dbReference type="Gene3D" id="1.20.1250.20">
    <property type="entry name" value="MFS general substrate transporter like domains"/>
    <property type="match status" value="2"/>
</dbReference>
<dbReference type="Pfam" id="PF07690">
    <property type="entry name" value="MFS_1"/>
    <property type="match status" value="1"/>
</dbReference>
<reference evidence="8" key="1">
    <citation type="journal article" date="2023" name="Mol. Phylogenet. Evol.">
        <title>Genome-scale phylogeny and comparative genomics of the fungal order Sordariales.</title>
        <authorList>
            <person name="Hensen N."/>
            <person name="Bonometti L."/>
            <person name="Westerberg I."/>
            <person name="Brannstrom I.O."/>
            <person name="Guillou S."/>
            <person name="Cros-Aarteil S."/>
            <person name="Calhoun S."/>
            <person name="Haridas S."/>
            <person name="Kuo A."/>
            <person name="Mondo S."/>
            <person name="Pangilinan J."/>
            <person name="Riley R."/>
            <person name="LaButti K."/>
            <person name="Andreopoulos B."/>
            <person name="Lipzen A."/>
            <person name="Chen C."/>
            <person name="Yan M."/>
            <person name="Daum C."/>
            <person name="Ng V."/>
            <person name="Clum A."/>
            <person name="Steindorff A."/>
            <person name="Ohm R.A."/>
            <person name="Martin F."/>
            <person name="Silar P."/>
            <person name="Natvig D.O."/>
            <person name="Lalanne C."/>
            <person name="Gautier V."/>
            <person name="Ament-Velasquez S.L."/>
            <person name="Kruys A."/>
            <person name="Hutchinson M.I."/>
            <person name="Powell A.J."/>
            <person name="Barry K."/>
            <person name="Miller A.N."/>
            <person name="Grigoriev I.V."/>
            <person name="Debuchy R."/>
            <person name="Gladieux P."/>
            <person name="Hiltunen Thoren M."/>
            <person name="Johannesson H."/>
        </authorList>
    </citation>
    <scope>NUCLEOTIDE SEQUENCE</scope>
    <source>
        <strain evidence="8">CBS 314.62</strain>
    </source>
</reference>
<dbReference type="InterPro" id="IPR020846">
    <property type="entry name" value="MFS_dom"/>
</dbReference>
<feature type="transmembrane region" description="Helical" evidence="6">
    <location>
        <begin position="186"/>
        <end position="208"/>
    </location>
</feature>
<feature type="transmembrane region" description="Helical" evidence="6">
    <location>
        <begin position="289"/>
        <end position="308"/>
    </location>
</feature>
<evidence type="ECO:0000256" key="5">
    <source>
        <dbReference type="SAM" id="MobiDB-lite"/>
    </source>
</evidence>
<protein>
    <submittedName>
        <fullName evidence="8">Major facilitator superfamily domain-containing protein</fullName>
    </submittedName>
</protein>
<keyword evidence="4 6" id="KW-0472">Membrane</keyword>
<dbReference type="EMBL" id="JAULSO010000006">
    <property type="protein sequence ID" value="KAK3681624.1"/>
    <property type="molecule type" value="Genomic_DNA"/>
</dbReference>
<evidence type="ECO:0000256" key="3">
    <source>
        <dbReference type="ARBA" id="ARBA00022989"/>
    </source>
</evidence>
<dbReference type="AlphaFoldDB" id="A0AAE0X023"/>
<feature type="transmembrane region" description="Helical" evidence="6">
    <location>
        <begin position="422"/>
        <end position="444"/>
    </location>
</feature>
<evidence type="ECO:0000313" key="8">
    <source>
        <dbReference type="EMBL" id="KAK3681624.1"/>
    </source>
</evidence>
<evidence type="ECO:0000259" key="7">
    <source>
        <dbReference type="PROSITE" id="PS50850"/>
    </source>
</evidence>
<name>A0AAE0X023_9PEZI</name>